<dbReference type="GO" id="GO:0016757">
    <property type="term" value="F:glycosyltransferase activity"/>
    <property type="evidence" value="ECO:0007669"/>
    <property type="project" value="UniProtKB-KW"/>
</dbReference>
<evidence type="ECO:0000256" key="1">
    <source>
        <dbReference type="ARBA" id="ARBA00004776"/>
    </source>
</evidence>
<keyword evidence="3" id="KW-0328">Glycosyltransferase</keyword>
<feature type="transmembrane region" description="Helical" evidence="5">
    <location>
        <begin position="244"/>
        <end position="269"/>
    </location>
</feature>
<accession>A0A0N8KNA1</accession>
<organism evidence="7 8">
    <name type="scientific">Phormidesmis priestleyi Ana</name>
    <dbReference type="NCBI Taxonomy" id="1666911"/>
    <lineage>
        <taxon>Bacteria</taxon>
        <taxon>Bacillati</taxon>
        <taxon>Cyanobacteriota</taxon>
        <taxon>Cyanophyceae</taxon>
        <taxon>Leptolyngbyales</taxon>
        <taxon>Leptolyngbyaceae</taxon>
        <taxon>Phormidesmis</taxon>
    </lineage>
</organism>
<evidence type="ECO:0000256" key="2">
    <source>
        <dbReference type="ARBA" id="ARBA00006739"/>
    </source>
</evidence>
<evidence type="ECO:0000256" key="4">
    <source>
        <dbReference type="ARBA" id="ARBA00022679"/>
    </source>
</evidence>
<dbReference type="EMBL" id="LJZR01000009">
    <property type="protein sequence ID" value="KPQ35962.1"/>
    <property type="molecule type" value="Genomic_DNA"/>
</dbReference>
<feature type="domain" description="Glycosyltransferase 2-like" evidence="6">
    <location>
        <begin position="4"/>
        <end position="107"/>
    </location>
</feature>
<dbReference type="AlphaFoldDB" id="A0A0N8KNA1"/>
<dbReference type="PANTHER" id="PTHR43179:SF12">
    <property type="entry name" value="GALACTOFURANOSYLTRANSFERASE GLFT2"/>
    <property type="match status" value="1"/>
</dbReference>
<keyword evidence="4 7" id="KW-0808">Transferase</keyword>
<dbReference type="Proteomes" id="UP000050465">
    <property type="component" value="Unassembled WGS sequence"/>
</dbReference>
<evidence type="ECO:0000313" key="8">
    <source>
        <dbReference type="Proteomes" id="UP000050465"/>
    </source>
</evidence>
<dbReference type="InterPro" id="IPR029044">
    <property type="entry name" value="Nucleotide-diphossugar_trans"/>
</dbReference>
<gene>
    <name evidence="7" type="ORF">HLUCCA11_08685</name>
</gene>
<evidence type="ECO:0000313" key="7">
    <source>
        <dbReference type="EMBL" id="KPQ35962.1"/>
    </source>
</evidence>
<dbReference type="Pfam" id="PF00535">
    <property type="entry name" value="Glycos_transf_2"/>
    <property type="match status" value="1"/>
</dbReference>
<evidence type="ECO:0000256" key="3">
    <source>
        <dbReference type="ARBA" id="ARBA00022676"/>
    </source>
</evidence>
<comment type="similarity">
    <text evidence="2">Belongs to the glycosyltransferase 2 family.</text>
</comment>
<dbReference type="SUPFAM" id="SSF53448">
    <property type="entry name" value="Nucleotide-diphospho-sugar transferases"/>
    <property type="match status" value="1"/>
</dbReference>
<keyword evidence="5" id="KW-0472">Membrane</keyword>
<name>A0A0N8KNA1_9CYAN</name>
<dbReference type="PANTHER" id="PTHR43179">
    <property type="entry name" value="RHAMNOSYLTRANSFERASE WBBL"/>
    <property type="match status" value="1"/>
</dbReference>
<keyword evidence="5" id="KW-0812">Transmembrane</keyword>
<dbReference type="CDD" id="cd00761">
    <property type="entry name" value="Glyco_tranf_GTA_type"/>
    <property type="match status" value="1"/>
</dbReference>
<evidence type="ECO:0000256" key="5">
    <source>
        <dbReference type="SAM" id="Phobius"/>
    </source>
</evidence>
<keyword evidence="5" id="KW-1133">Transmembrane helix</keyword>
<dbReference type="Gene3D" id="3.90.550.10">
    <property type="entry name" value="Spore Coat Polysaccharide Biosynthesis Protein SpsA, Chain A"/>
    <property type="match status" value="1"/>
</dbReference>
<dbReference type="InterPro" id="IPR001173">
    <property type="entry name" value="Glyco_trans_2-like"/>
</dbReference>
<comment type="pathway">
    <text evidence="1">Cell wall biogenesis; cell wall polysaccharide biosynthesis.</text>
</comment>
<comment type="caution">
    <text evidence="7">The sequence shown here is derived from an EMBL/GenBank/DDBJ whole genome shotgun (WGS) entry which is preliminary data.</text>
</comment>
<evidence type="ECO:0000259" key="6">
    <source>
        <dbReference type="Pfam" id="PF00535"/>
    </source>
</evidence>
<dbReference type="STRING" id="1666911.HLUCCA11_08685"/>
<sequence>MQCISRLEELNALKQFSVVIIDDGSTDGTSEALQESYSCITVLRGDGTLWWTGAIKLGMQYAINNGGNFIIWLNDDCLIEKESLENLVDFTRRHPNSIIGGIGYESSEIARVAFGGKRRKMFGYEVIKPTQHRIYPCDLLSGNFVCMPTTVVHQIGYPDVEKTPHYGGDSLFLIRARRAGYSFFFDSRWPATNLSTAEKSSTNPSNWLTGNKSTVEIAKLIFNRHSLMSWRVWWNLYKEDYQHYGIILFLLKFSYMTVLLGCITTLRWLPVRARIKISLLKRGIFAD</sequence>
<reference evidence="7 8" key="1">
    <citation type="submission" date="2015-09" db="EMBL/GenBank/DDBJ databases">
        <title>Identification and resolution of microdiversity through metagenomic sequencing of parallel consortia.</title>
        <authorList>
            <person name="Nelson W.C."/>
            <person name="Romine M.F."/>
            <person name="Lindemann S.R."/>
        </authorList>
    </citation>
    <scope>NUCLEOTIDE SEQUENCE [LARGE SCALE GENOMIC DNA]</scope>
    <source>
        <strain evidence="7">Ana</strain>
    </source>
</reference>
<protein>
    <submittedName>
        <fullName evidence="7">Putative glycosyltransferase</fullName>
    </submittedName>
</protein>
<proteinExistence type="inferred from homology"/>